<name>A0A0L0MWV7_TOLOC</name>
<dbReference type="AlphaFoldDB" id="A0A0L0MWV7"/>
<dbReference type="EMBL" id="LFRF01000064">
    <property type="protein sequence ID" value="KND86269.1"/>
    <property type="molecule type" value="Genomic_DNA"/>
</dbReference>
<dbReference type="PROSITE" id="PS50097">
    <property type="entry name" value="BTB"/>
    <property type="match status" value="1"/>
</dbReference>
<evidence type="ECO:0000313" key="3">
    <source>
        <dbReference type="Proteomes" id="UP000036947"/>
    </source>
</evidence>
<sequence length="202" mass="23404">MKPSDDSRVALLQVAIAGAFNSADLSDVKIHLGTLEFPAHSLVLTAQSRYFETAFKSKFEEGVTREFRYTDGSLHAHWRMLEYMYTRAYSDDPINCHLDDDELLKDVRVYALADYFIVEGLKDYALQRFISKIRQLWVSEKFVDCIRDIYDSTSDPNCRMRQAVVEIVRKNVAELWKKAPFQEVLREGGDFIVDIMGKLIIF</sequence>
<protein>
    <recommendedName>
        <fullName evidence="1">BTB domain-containing protein</fullName>
    </recommendedName>
</protein>
<dbReference type="STRING" id="1163406.A0A0L0MWV7"/>
<dbReference type="PANTHER" id="PTHR47843">
    <property type="entry name" value="BTB DOMAIN-CONTAINING PROTEIN-RELATED"/>
    <property type="match status" value="1"/>
</dbReference>
<dbReference type="SUPFAM" id="SSF54695">
    <property type="entry name" value="POZ domain"/>
    <property type="match status" value="1"/>
</dbReference>
<dbReference type="Pfam" id="PF00651">
    <property type="entry name" value="BTB"/>
    <property type="match status" value="1"/>
</dbReference>
<dbReference type="InterPro" id="IPR011333">
    <property type="entry name" value="SKP1/BTB/POZ_sf"/>
</dbReference>
<keyword evidence="3" id="KW-1185">Reference proteome</keyword>
<feature type="domain" description="BTB" evidence="1">
    <location>
        <begin position="26"/>
        <end position="93"/>
    </location>
</feature>
<comment type="caution">
    <text evidence="2">The sequence shown here is derived from an EMBL/GenBank/DDBJ whole genome shotgun (WGS) entry which is preliminary data.</text>
</comment>
<proteinExistence type="predicted"/>
<reference evidence="2 3" key="1">
    <citation type="journal article" date="2015" name="BMC Genomics">
        <title>The genome of the truffle-parasite Tolypocladium ophioglossoides and the evolution of antifungal peptaibiotics.</title>
        <authorList>
            <person name="Quandt C.A."/>
            <person name="Bushley K.E."/>
            <person name="Spatafora J.W."/>
        </authorList>
    </citation>
    <scope>NUCLEOTIDE SEQUENCE [LARGE SCALE GENOMIC DNA]</scope>
    <source>
        <strain evidence="2 3">CBS 100239</strain>
    </source>
</reference>
<gene>
    <name evidence="2" type="ORF">TOPH_09104</name>
</gene>
<dbReference type="Proteomes" id="UP000036947">
    <property type="component" value="Unassembled WGS sequence"/>
</dbReference>
<evidence type="ECO:0000313" key="2">
    <source>
        <dbReference type="EMBL" id="KND86269.1"/>
    </source>
</evidence>
<dbReference type="Gene3D" id="3.30.710.10">
    <property type="entry name" value="Potassium Channel Kv1.1, Chain A"/>
    <property type="match status" value="1"/>
</dbReference>
<dbReference type="SMART" id="SM00225">
    <property type="entry name" value="BTB"/>
    <property type="match status" value="1"/>
</dbReference>
<dbReference type="InterPro" id="IPR000210">
    <property type="entry name" value="BTB/POZ_dom"/>
</dbReference>
<dbReference type="PANTHER" id="PTHR47843:SF5">
    <property type="entry name" value="BTB_POZ DOMAIN PROTEIN"/>
    <property type="match status" value="1"/>
</dbReference>
<dbReference type="OrthoDB" id="6359816at2759"/>
<organism evidence="2 3">
    <name type="scientific">Tolypocladium ophioglossoides (strain CBS 100239)</name>
    <name type="common">Snaketongue truffleclub</name>
    <name type="synonym">Elaphocordyceps ophioglossoides</name>
    <dbReference type="NCBI Taxonomy" id="1163406"/>
    <lineage>
        <taxon>Eukaryota</taxon>
        <taxon>Fungi</taxon>
        <taxon>Dikarya</taxon>
        <taxon>Ascomycota</taxon>
        <taxon>Pezizomycotina</taxon>
        <taxon>Sordariomycetes</taxon>
        <taxon>Hypocreomycetidae</taxon>
        <taxon>Hypocreales</taxon>
        <taxon>Ophiocordycipitaceae</taxon>
        <taxon>Tolypocladium</taxon>
    </lineage>
</organism>
<evidence type="ECO:0000259" key="1">
    <source>
        <dbReference type="PROSITE" id="PS50097"/>
    </source>
</evidence>
<accession>A0A0L0MWV7</accession>
<dbReference type="CDD" id="cd18186">
    <property type="entry name" value="BTB_POZ_ZBTB_KLHL-like"/>
    <property type="match status" value="1"/>
</dbReference>